<evidence type="ECO:0000256" key="1">
    <source>
        <dbReference type="SAM" id="MobiDB-lite"/>
    </source>
</evidence>
<proteinExistence type="predicted"/>
<accession>A0A830CLN4</accession>
<dbReference type="Proteomes" id="UP000653305">
    <property type="component" value="Unassembled WGS sequence"/>
</dbReference>
<dbReference type="PANTHER" id="PTHR48161:SF2">
    <property type="entry name" value="ORF122B PROTEIN"/>
    <property type="match status" value="1"/>
</dbReference>
<name>A0A830CLN4_9LAMI</name>
<gene>
    <name evidence="2" type="ORF">PHJA_002216000</name>
</gene>
<protein>
    <submittedName>
        <fullName evidence="2">Uncharacterized mitochondrial protein atmg00660</fullName>
    </submittedName>
</protein>
<dbReference type="EMBL" id="BMAC01000641">
    <property type="protein sequence ID" value="GFQ00721.1"/>
    <property type="molecule type" value="Genomic_DNA"/>
</dbReference>
<keyword evidence="3" id="KW-1185">Reference proteome</keyword>
<feature type="compositionally biased region" description="Polar residues" evidence="1">
    <location>
        <begin position="49"/>
        <end position="60"/>
    </location>
</feature>
<reference evidence="2" key="1">
    <citation type="submission" date="2020-07" db="EMBL/GenBank/DDBJ databases">
        <title>Ethylene signaling mediates host invasion by parasitic plants.</title>
        <authorList>
            <person name="Yoshida S."/>
        </authorList>
    </citation>
    <scope>NUCLEOTIDE SEQUENCE</scope>
    <source>
        <strain evidence="2">Okayama</strain>
    </source>
</reference>
<dbReference type="OrthoDB" id="1929568at2759"/>
<dbReference type="AlphaFoldDB" id="A0A830CLN4"/>
<feature type="region of interest" description="Disordered" evidence="1">
    <location>
        <begin position="24"/>
        <end position="73"/>
    </location>
</feature>
<evidence type="ECO:0000313" key="3">
    <source>
        <dbReference type="Proteomes" id="UP000653305"/>
    </source>
</evidence>
<comment type="caution">
    <text evidence="2">The sequence shown here is derived from an EMBL/GenBank/DDBJ whole genome shotgun (WGS) entry which is preliminary data.</text>
</comment>
<evidence type="ECO:0000313" key="2">
    <source>
        <dbReference type="EMBL" id="GFQ00721.1"/>
    </source>
</evidence>
<dbReference type="PANTHER" id="PTHR48161">
    <property type="entry name" value="BNACNNG12870D PROTEIN"/>
    <property type="match status" value="1"/>
</dbReference>
<feature type="non-terminal residue" evidence="2">
    <location>
        <position position="1"/>
    </location>
</feature>
<sequence>KNPSKILSFFVVYKLPAFQRCLKDRPDAAERRPRSGFPLRQGERRRPSQGASRPTGNTGETWEGDPIGSQRVHSTRSLPDFIFIIFESDYT</sequence>
<organism evidence="2 3">
    <name type="scientific">Phtheirospermum japonicum</name>
    <dbReference type="NCBI Taxonomy" id="374723"/>
    <lineage>
        <taxon>Eukaryota</taxon>
        <taxon>Viridiplantae</taxon>
        <taxon>Streptophyta</taxon>
        <taxon>Embryophyta</taxon>
        <taxon>Tracheophyta</taxon>
        <taxon>Spermatophyta</taxon>
        <taxon>Magnoliopsida</taxon>
        <taxon>eudicotyledons</taxon>
        <taxon>Gunneridae</taxon>
        <taxon>Pentapetalae</taxon>
        <taxon>asterids</taxon>
        <taxon>lamiids</taxon>
        <taxon>Lamiales</taxon>
        <taxon>Orobanchaceae</taxon>
        <taxon>Orobanchaceae incertae sedis</taxon>
        <taxon>Phtheirospermum</taxon>
    </lineage>
</organism>
<feature type="compositionally biased region" description="Basic and acidic residues" evidence="1">
    <location>
        <begin position="24"/>
        <end position="33"/>
    </location>
</feature>